<keyword evidence="1" id="KW-1133">Transmembrane helix</keyword>
<dbReference type="CDD" id="cd07184">
    <property type="entry name" value="E_set_Isoamylase_like_N"/>
    <property type="match status" value="1"/>
</dbReference>
<protein>
    <recommendedName>
        <fullName evidence="2">AMP-activated protein kinase glycogen-binding domain-containing protein</fullName>
    </recommendedName>
</protein>
<keyword evidence="1" id="KW-0472">Membrane</keyword>
<feature type="domain" description="AMP-activated protein kinase glycogen-binding" evidence="2">
    <location>
        <begin position="65"/>
        <end position="139"/>
    </location>
</feature>
<dbReference type="SUPFAM" id="SSF81296">
    <property type="entry name" value="E set domains"/>
    <property type="match status" value="1"/>
</dbReference>
<dbReference type="InterPro" id="IPR013783">
    <property type="entry name" value="Ig-like_fold"/>
</dbReference>
<reference evidence="3 4" key="1">
    <citation type="journal article" date="2020" name="ISME J.">
        <title>Enrichment and physiological characterization of a novel comammox Nitrospira indicates ammonium inhibition of complete nitrification.</title>
        <authorList>
            <person name="Sakoula D."/>
            <person name="Koch H."/>
            <person name="Frank J."/>
            <person name="Jetten M.S.M."/>
            <person name="van Kessel M.A.H.J."/>
            <person name="Lucker S."/>
        </authorList>
    </citation>
    <scope>NUCLEOTIDE SEQUENCE [LARGE SCALE GENOMIC DNA]</scope>
    <source>
        <strain evidence="3">Comreactor17</strain>
    </source>
</reference>
<dbReference type="InterPro" id="IPR032640">
    <property type="entry name" value="AMPK1_CBM"/>
</dbReference>
<gene>
    <name evidence="3" type="ORF">Nkreftii_002024</name>
</gene>
<organism evidence="3 4">
    <name type="scientific">Candidatus Nitrospira kreftii</name>
    <dbReference type="NCBI Taxonomy" id="2652173"/>
    <lineage>
        <taxon>Bacteria</taxon>
        <taxon>Pseudomonadati</taxon>
        <taxon>Nitrospirota</taxon>
        <taxon>Nitrospiria</taxon>
        <taxon>Nitrospirales</taxon>
        <taxon>Nitrospiraceae</taxon>
        <taxon>Nitrospira</taxon>
    </lineage>
</organism>
<dbReference type="Gene3D" id="2.60.40.10">
    <property type="entry name" value="Immunoglobulins"/>
    <property type="match status" value="1"/>
</dbReference>
<dbReference type="InterPro" id="IPR014756">
    <property type="entry name" value="Ig_E-set"/>
</dbReference>
<name>A0A7S8FE63_9BACT</name>
<feature type="transmembrane region" description="Helical" evidence="1">
    <location>
        <begin position="21"/>
        <end position="40"/>
    </location>
</feature>
<evidence type="ECO:0000313" key="4">
    <source>
        <dbReference type="Proteomes" id="UP000593737"/>
    </source>
</evidence>
<proteinExistence type="predicted"/>
<dbReference type="Pfam" id="PF16561">
    <property type="entry name" value="AMPK1_CBM"/>
    <property type="match status" value="1"/>
</dbReference>
<keyword evidence="1" id="KW-0812">Transmembrane</keyword>
<evidence type="ECO:0000313" key="3">
    <source>
        <dbReference type="EMBL" id="QPD04250.1"/>
    </source>
</evidence>
<dbReference type="AlphaFoldDB" id="A0A7S8FE63"/>
<dbReference type="KEGG" id="nkf:Nkreftii_002024"/>
<accession>A0A7S8FE63</accession>
<sequence length="139" mass="15074">MQRGCTSITLAPMAREQRRHGLFNSIALLSVLVTFIGTGSCTKTIVPQPPRVTPGGVKFTISAPGAKDVCLVGTFNGWVKRATPMARVNGTLWSVVMPLKEGEYAFMYVIDEDQWVTPPQADDFVTDGFGQTNGVVVVR</sequence>
<evidence type="ECO:0000256" key="1">
    <source>
        <dbReference type="SAM" id="Phobius"/>
    </source>
</evidence>
<dbReference type="Proteomes" id="UP000593737">
    <property type="component" value="Chromosome"/>
</dbReference>
<dbReference type="EMBL" id="CP047423">
    <property type="protein sequence ID" value="QPD04250.1"/>
    <property type="molecule type" value="Genomic_DNA"/>
</dbReference>
<evidence type="ECO:0000259" key="2">
    <source>
        <dbReference type="Pfam" id="PF16561"/>
    </source>
</evidence>